<evidence type="ECO:0000256" key="6">
    <source>
        <dbReference type="ARBA" id="ARBA00023295"/>
    </source>
</evidence>
<feature type="domain" description="Glycosyl hydrolase family 4 C-terminal" evidence="11">
    <location>
        <begin position="197"/>
        <end position="411"/>
    </location>
</feature>
<dbReference type="PROSITE" id="PS01324">
    <property type="entry name" value="GLYCOSYL_HYDROL_F4"/>
    <property type="match status" value="1"/>
</dbReference>
<evidence type="ECO:0000256" key="2">
    <source>
        <dbReference type="ARBA" id="ARBA00022723"/>
    </source>
</evidence>
<keyword evidence="3 10" id="KW-0378">Hydrolase</keyword>
<dbReference type="SUPFAM" id="SSF56327">
    <property type="entry name" value="LDH C-terminal domain-like"/>
    <property type="match status" value="1"/>
</dbReference>
<evidence type="ECO:0000256" key="4">
    <source>
        <dbReference type="ARBA" id="ARBA00023027"/>
    </source>
</evidence>
<keyword evidence="2 8" id="KW-0479">Metal-binding</keyword>
<comment type="similarity">
    <text evidence="1 10">Belongs to the glycosyl hydrolase 4 family.</text>
</comment>
<dbReference type="InterPro" id="IPR001088">
    <property type="entry name" value="Glyco_hydro_4"/>
</dbReference>
<keyword evidence="8" id="KW-0408">Iron</keyword>
<protein>
    <recommendedName>
        <fullName evidence="11">Glycosyl hydrolase family 4 C-terminal domain-containing protein</fullName>
    </recommendedName>
</protein>
<evidence type="ECO:0000256" key="1">
    <source>
        <dbReference type="ARBA" id="ARBA00010141"/>
    </source>
</evidence>
<dbReference type="GO" id="GO:0016616">
    <property type="term" value="F:oxidoreductase activity, acting on the CH-OH group of donors, NAD or NADP as acceptor"/>
    <property type="evidence" value="ECO:0007669"/>
    <property type="project" value="InterPro"/>
</dbReference>
<feature type="binding site" evidence="7">
    <location>
        <position position="150"/>
    </location>
    <ligand>
        <name>substrate</name>
    </ligand>
</feature>
<evidence type="ECO:0000256" key="5">
    <source>
        <dbReference type="ARBA" id="ARBA00023211"/>
    </source>
</evidence>
<evidence type="ECO:0000256" key="9">
    <source>
        <dbReference type="PIRSR" id="PIRSR601088-4"/>
    </source>
</evidence>
<dbReference type="SUPFAM" id="SSF51735">
    <property type="entry name" value="NAD(P)-binding Rossmann-fold domains"/>
    <property type="match status" value="1"/>
</dbReference>
<dbReference type="Pfam" id="PF02056">
    <property type="entry name" value="Glyco_hydro_4"/>
    <property type="match status" value="1"/>
</dbReference>
<dbReference type="PANTHER" id="PTHR32092">
    <property type="entry name" value="6-PHOSPHO-BETA-GLUCOSIDASE-RELATED"/>
    <property type="match status" value="1"/>
</dbReference>
<proteinExistence type="inferred from homology"/>
<dbReference type="GO" id="GO:0004553">
    <property type="term" value="F:hydrolase activity, hydrolyzing O-glycosyl compounds"/>
    <property type="evidence" value="ECO:0007669"/>
    <property type="project" value="InterPro"/>
</dbReference>
<keyword evidence="8" id="KW-0533">Nickel</keyword>
<evidence type="ECO:0000259" key="11">
    <source>
        <dbReference type="Pfam" id="PF11975"/>
    </source>
</evidence>
<name>A0A498RJZ7_9FIRM</name>
<evidence type="ECO:0000256" key="10">
    <source>
        <dbReference type="RuleBase" id="RU361152"/>
    </source>
</evidence>
<evidence type="ECO:0000256" key="3">
    <source>
        <dbReference type="ARBA" id="ARBA00022801"/>
    </source>
</evidence>
<dbReference type="AlphaFoldDB" id="A0A498RJZ7"/>
<dbReference type="EMBL" id="UPPP01000116">
    <property type="protein sequence ID" value="VBB09358.1"/>
    <property type="molecule type" value="Genomic_DNA"/>
</dbReference>
<dbReference type="InterPro" id="IPR036291">
    <property type="entry name" value="NAD(P)-bd_dom_sf"/>
</dbReference>
<dbReference type="Pfam" id="PF11975">
    <property type="entry name" value="Glyco_hydro_4C"/>
    <property type="match status" value="1"/>
</dbReference>
<dbReference type="InterPro" id="IPR015955">
    <property type="entry name" value="Lactate_DH/Glyco_Ohase_4_C"/>
</dbReference>
<gene>
    <name evidence="12" type="ORF">LUCI_4648</name>
</gene>
<keyword evidence="5 8" id="KW-0464">Manganese</keyword>
<keyword evidence="4 10" id="KW-0520">NAD</keyword>
<dbReference type="InterPro" id="IPR022616">
    <property type="entry name" value="Glyco_hydro_4_C"/>
</dbReference>
<evidence type="ECO:0000313" key="13">
    <source>
        <dbReference type="Proteomes" id="UP000277811"/>
    </source>
</evidence>
<reference evidence="12 13" key="1">
    <citation type="submission" date="2018-06" db="EMBL/GenBank/DDBJ databases">
        <authorList>
            <person name="Strepis N."/>
        </authorList>
    </citation>
    <scope>NUCLEOTIDE SEQUENCE [LARGE SCALE GENOMIC DNA]</scope>
    <source>
        <strain evidence="12">LUCI</strain>
    </source>
</reference>
<feature type="binding site" evidence="8">
    <location>
        <position position="202"/>
    </location>
    <ligand>
        <name>Mn(2+)</name>
        <dbReference type="ChEBI" id="CHEBI:29035"/>
    </ligand>
</feature>
<sequence>MKNGIKIVTIGGGSSYTPELMEGLIKRYPELPIREIWLVDIPEGEEKLNIVGALAKRMWSATPYDVRIYLTLDRREALKDADFVTTQFRVGLLDARIIDERIPLSHGMLGQETNGAGGIFKAFRTIPVMKAIIDDMRELCPEAWLINFANPSGMVTEAVIKHFGWKKCIGLCNVPEIAMMREPAVIAQERKDMHYRFAGLNHFHWHKVFDSNGMDITRELIAHINDKDGGTPANIYQAEFPLELLYSTNLLPCGYHRYYYMKKEMLQHSLAEFAKGETRAEQMKNVEKTLFELYKDENLASKPAELEKRGGAYYSDAACTCIHAIHNDKKIHMVVSTVNKGALPCLAPDSIVEVSSILSATGAEPLAWGEMRAHEKGWLQLMKAMEECIIEAAITGDYGMALEAFTMNPLVDNGAEAKAVLDELFVAHENHLPQFAAKIRELKKQGVVPKDPVAAELIAQRNGGKI</sequence>
<evidence type="ECO:0000256" key="7">
    <source>
        <dbReference type="PIRSR" id="PIRSR601088-2"/>
    </source>
</evidence>
<dbReference type="RefSeq" id="WP_122630146.1">
    <property type="nucleotide sequence ID" value="NZ_UPPP01000116.1"/>
</dbReference>
<dbReference type="PRINTS" id="PR00732">
    <property type="entry name" value="GLHYDRLASE4"/>
</dbReference>
<dbReference type="Proteomes" id="UP000277811">
    <property type="component" value="Unassembled WGS sequence"/>
</dbReference>
<dbReference type="CDD" id="cd05296">
    <property type="entry name" value="GH4_P_beta_glucosidase"/>
    <property type="match status" value="1"/>
</dbReference>
<dbReference type="GO" id="GO:0046872">
    <property type="term" value="F:metal ion binding"/>
    <property type="evidence" value="ECO:0007669"/>
    <property type="project" value="UniProtKB-KW"/>
</dbReference>
<evidence type="ECO:0000313" key="12">
    <source>
        <dbReference type="EMBL" id="VBB09358.1"/>
    </source>
</evidence>
<keyword evidence="13" id="KW-1185">Reference proteome</keyword>
<dbReference type="PANTHER" id="PTHR32092:SF5">
    <property type="entry name" value="6-PHOSPHO-BETA-GLUCOSIDASE"/>
    <property type="match status" value="1"/>
</dbReference>
<accession>A0A498RJZ7</accession>
<comment type="cofactor">
    <cofactor evidence="10">
        <name>NAD(+)</name>
        <dbReference type="ChEBI" id="CHEBI:57540"/>
    </cofactor>
    <text evidence="10">Binds 1 NAD(+) per subunit.</text>
</comment>
<keyword evidence="8" id="KW-0170">Cobalt</keyword>
<feature type="binding site" evidence="7">
    <location>
        <position position="96"/>
    </location>
    <ligand>
        <name>substrate</name>
    </ligand>
</feature>
<feature type="site" description="Increases basicity of active site Tyr" evidence="9">
    <location>
        <position position="112"/>
    </location>
</feature>
<dbReference type="GO" id="GO:0005975">
    <property type="term" value="P:carbohydrate metabolic process"/>
    <property type="evidence" value="ECO:0007669"/>
    <property type="project" value="InterPro"/>
</dbReference>
<organism evidence="12 13">
    <name type="scientific">Lucifera butyrica</name>
    <dbReference type="NCBI Taxonomy" id="1351585"/>
    <lineage>
        <taxon>Bacteria</taxon>
        <taxon>Bacillati</taxon>
        <taxon>Bacillota</taxon>
        <taxon>Negativicutes</taxon>
        <taxon>Veillonellales</taxon>
        <taxon>Veillonellaceae</taxon>
        <taxon>Lucifera</taxon>
    </lineage>
</organism>
<feature type="binding site" evidence="8">
    <location>
        <position position="172"/>
    </location>
    <ligand>
        <name>Mn(2+)</name>
        <dbReference type="ChEBI" id="CHEBI:29035"/>
    </ligand>
</feature>
<keyword evidence="6 10" id="KW-0326">Glycosidase</keyword>
<dbReference type="Gene3D" id="3.40.50.720">
    <property type="entry name" value="NAD(P)-binding Rossmann-like Domain"/>
    <property type="match status" value="1"/>
</dbReference>
<evidence type="ECO:0000256" key="8">
    <source>
        <dbReference type="PIRSR" id="PIRSR601088-3"/>
    </source>
</evidence>
<dbReference type="Gene3D" id="3.90.110.10">
    <property type="entry name" value="Lactate dehydrogenase/glycoside hydrolase, family 4, C-terminal"/>
    <property type="match status" value="1"/>
</dbReference>
<dbReference type="OrthoDB" id="9808275at2"/>
<dbReference type="InterPro" id="IPR019802">
    <property type="entry name" value="GlycHydrolase_4_CS"/>
</dbReference>